<proteinExistence type="predicted"/>
<comment type="caution">
    <text evidence="1">The sequence shown here is derived from an EMBL/GenBank/DDBJ whole genome shotgun (WGS) entry which is preliminary data.</text>
</comment>
<evidence type="ECO:0000313" key="1">
    <source>
        <dbReference type="EMBL" id="KAJ9111304.1"/>
    </source>
</evidence>
<protein>
    <submittedName>
        <fullName evidence="1">Uncharacterized protein</fullName>
    </submittedName>
</protein>
<gene>
    <name evidence="1" type="ORF">QFC20_002595</name>
</gene>
<organism evidence="1 2">
    <name type="scientific">Naganishia adeliensis</name>
    <dbReference type="NCBI Taxonomy" id="92952"/>
    <lineage>
        <taxon>Eukaryota</taxon>
        <taxon>Fungi</taxon>
        <taxon>Dikarya</taxon>
        <taxon>Basidiomycota</taxon>
        <taxon>Agaricomycotina</taxon>
        <taxon>Tremellomycetes</taxon>
        <taxon>Filobasidiales</taxon>
        <taxon>Filobasidiaceae</taxon>
        <taxon>Naganishia</taxon>
    </lineage>
</organism>
<name>A0ACC2WJB6_9TREE</name>
<dbReference type="EMBL" id="JASBWS010000019">
    <property type="protein sequence ID" value="KAJ9111304.1"/>
    <property type="molecule type" value="Genomic_DNA"/>
</dbReference>
<evidence type="ECO:0000313" key="2">
    <source>
        <dbReference type="Proteomes" id="UP001230649"/>
    </source>
</evidence>
<keyword evidence="2" id="KW-1185">Reference proteome</keyword>
<sequence length="313" mass="34504">MLDFTSQPASLTKHLDSLSHPLPRQVSTLANIPLFVELQQKSSASSDSTGTGTTGTTGTTLWLGAQLMAAYLAETLPFVAAGHEAKKKVIELGGGVGYLASKLRPELHQRVPTFSIVLAAMGYDVTTTDIDPPLTHVLRPNVSRNAARMSLPHVTAADLDWFAFPSLESGHVTSLDDRNSVPESCRDWLEPWETIVTTDTIYHADLIHPLLKTLRTLSVLATSAKRTNKNSNDSNDQCLPSYPSIYVALENRDPTLVKNALDSAKVYGFNVKRISQTRVDKCLTKSGWSWNRDAKQDYDGIQIWKWRLSAART</sequence>
<reference evidence="1" key="1">
    <citation type="submission" date="2023-04" db="EMBL/GenBank/DDBJ databases">
        <title>Draft Genome sequencing of Naganishia species isolated from polar environments using Oxford Nanopore Technology.</title>
        <authorList>
            <person name="Leo P."/>
            <person name="Venkateswaran K."/>
        </authorList>
    </citation>
    <scope>NUCLEOTIDE SEQUENCE</scope>
    <source>
        <strain evidence="1">MNA-CCFEE 5262</strain>
    </source>
</reference>
<dbReference type="Proteomes" id="UP001230649">
    <property type="component" value="Unassembled WGS sequence"/>
</dbReference>
<accession>A0ACC2WJB6</accession>